<dbReference type="CDD" id="cd03215">
    <property type="entry name" value="ABC_Carb_Monos_II"/>
    <property type="match status" value="1"/>
</dbReference>
<dbReference type="PANTHER" id="PTHR43790:SF9">
    <property type="entry name" value="GALACTOFURANOSE TRANSPORTER ATP-BINDING PROTEIN YTFR"/>
    <property type="match status" value="1"/>
</dbReference>
<dbReference type="SMART" id="SM00382">
    <property type="entry name" value="AAA"/>
    <property type="match status" value="2"/>
</dbReference>
<organism evidence="7 8">
    <name type="scientific">Paractinoplanes aksuensis</name>
    <dbReference type="NCBI Taxonomy" id="2939490"/>
    <lineage>
        <taxon>Bacteria</taxon>
        <taxon>Bacillati</taxon>
        <taxon>Actinomycetota</taxon>
        <taxon>Actinomycetes</taxon>
        <taxon>Micromonosporales</taxon>
        <taxon>Micromonosporaceae</taxon>
        <taxon>Paractinoplanes</taxon>
    </lineage>
</organism>
<comment type="caution">
    <text evidence="7">The sequence shown here is derived from an EMBL/GenBank/DDBJ whole genome shotgun (WGS) entry which is preliminary data.</text>
</comment>
<keyword evidence="4 7" id="KW-0067">ATP-binding</keyword>
<evidence type="ECO:0000256" key="2">
    <source>
        <dbReference type="ARBA" id="ARBA00022737"/>
    </source>
</evidence>
<keyword evidence="8" id="KW-1185">Reference proteome</keyword>
<feature type="domain" description="ABC transporter" evidence="6">
    <location>
        <begin position="6"/>
        <end position="241"/>
    </location>
</feature>
<proteinExistence type="predicted"/>
<feature type="region of interest" description="Disordered" evidence="5">
    <location>
        <begin position="507"/>
        <end position="528"/>
    </location>
</feature>
<keyword evidence="3" id="KW-0547">Nucleotide-binding</keyword>
<evidence type="ECO:0000256" key="3">
    <source>
        <dbReference type="ARBA" id="ARBA00022741"/>
    </source>
</evidence>
<dbReference type="CDD" id="cd03216">
    <property type="entry name" value="ABC_Carb_Monos_I"/>
    <property type="match status" value="1"/>
</dbReference>
<evidence type="ECO:0000256" key="4">
    <source>
        <dbReference type="ARBA" id="ARBA00022840"/>
    </source>
</evidence>
<dbReference type="PANTHER" id="PTHR43790">
    <property type="entry name" value="CARBOHYDRATE TRANSPORT ATP-BINDING PROTEIN MG119-RELATED"/>
    <property type="match status" value="1"/>
</dbReference>
<dbReference type="InterPro" id="IPR050107">
    <property type="entry name" value="ABC_carbohydrate_import_ATPase"/>
</dbReference>
<dbReference type="Proteomes" id="UP001523369">
    <property type="component" value="Unassembled WGS sequence"/>
</dbReference>
<dbReference type="GO" id="GO:0005524">
    <property type="term" value="F:ATP binding"/>
    <property type="evidence" value="ECO:0007669"/>
    <property type="project" value="UniProtKB-KW"/>
</dbReference>
<protein>
    <submittedName>
        <fullName evidence="7">Sugar ABC transporter ATP-binding protein</fullName>
    </submittedName>
</protein>
<dbReference type="InterPro" id="IPR003439">
    <property type="entry name" value="ABC_transporter-like_ATP-bd"/>
</dbReference>
<dbReference type="InterPro" id="IPR017871">
    <property type="entry name" value="ABC_transporter-like_CS"/>
</dbReference>
<dbReference type="Gene3D" id="3.40.50.300">
    <property type="entry name" value="P-loop containing nucleotide triphosphate hydrolases"/>
    <property type="match status" value="2"/>
</dbReference>
<keyword evidence="2" id="KW-0677">Repeat</keyword>
<name>A0ABT1DE56_9ACTN</name>
<dbReference type="InterPro" id="IPR003593">
    <property type="entry name" value="AAA+_ATPase"/>
</dbReference>
<accession>A0ABT1DE56</accession>
<feature type="domain" description="ABC transporter" evidence="6">
    <location>
        <begin position="256"/>
        <end position="496"/>
    </location>
</feature>
<reference evidence="7 8" key="1">
    <citation type="submission" date="2022-06" db="EMBL/GenBank/DDBJ databases">
        <title>New Species of the Genus Actinoplanes, ActinopZanes ferrugineus.</title>
        <authorList>
            <person name="Ding P."/>
        </authorList>
    </citation>
    <scope>NUCLEOTIDE SEQUENCE [LARGE SCALE GENOMIC DNA]</scope>
    <source>
        <strain evidence="7 8">TRM88003</strain>
    </source>
</reference>
<sequence>MSGPWFEASGLHKQFGSMVAISEADLTLRAGEVRGVVGPNGAGKSTLMQLVAGSLTPEHGEMRIDGAPVAFRRPADAIAAGIALVPQEMRLAPNLSVADNVVLGNEPRRYGWVSARRSRQLAERALDRLGARLDPDAAVTSLSPVDRRLVMVARALARDARLVILDEPTAALAPQEAGAILDAVRAIAGTGVTFLYVSHRFDDIEQVADAVTGVRDARVVADLPKDKINRATLVSLVSPVDELSHAVPPRPAAAAVAGSTVLAVDDLTGGPLQGVSFRVASGEIVGIAGLSGSGADEVMAMVAGIDPRTGGVVSVREKILPSGDRVRAVRAGVAYVPGNRTLAVLPNHDVRSNVSISNLPAYGKWGVPAPQRETATVLELTAAVQLEGALSRPISSLSGGNQQKAVFARWMARDCAALLLHDPTAGVDVRARAEIHQRVRELAATGMAVLVVTTDLPELIELCDRVLVLDRGALVASLPGDGLTESAVLAAMVSAPLDAAPLPAPLEVAPSSAPLGSAPLNDQNGRRS</sequence>
<evidence type="ECO:0000256" key="1">
    <source>
        <dbReference type="ARBA" id="ARBA00022448"/>
    </source>
</evidence>
<evidence type="ECO:0000313" key="7">
    <source>
        <dbReference type="EMBL" id="MCO8269097.1"/>
    </source>
</evidence>
<keyword evidence="1" id="KW-0813">Transport</keyword>
<dbReference type="PROSITE" id="PS50893">
    <property type="entry name" value="ABC_TRANSPORTER_2"/>
    <property type="match status" value="2"/>
</dbReference>
<dbReference type="PROSITE" id="PS00211">
    <property type="entry name" value="ABC_TRANSPORTER_1"/>
    <property type="match status" value="1"/>
</dbReference>
<dbReference type="RefSeq" id="WP_253235240.1">
    <property type="nucleotide sequence ID" value="NZ_JAMYJR010000001.1"/>
</dbReference>
<dbReference type="InterPro" id="IPR027417">
    <property type="entry name" value="P-loop_NTPase"/>
</dbReference>
<evidence type="ECO:0000313" key="8">
    <source>
        <dbReference type="Proteomes" id="UP001523369"/>
    </source>
</evidence>
<dbReference type="Pfam" id="PF00005">
    <property type="entry name" value="ABC_tran"/>
    <property type="match status" value="2"/>
</dbReference>
<evidence type="ECO:0000259" key="6">
    <source>
        <dbReference type="PROSITE" id="PS50893"/>
    </source>
</evidence>
<evidence type="ECO:0000256" key="5">
    <source>
        <dbReference type="SAM" id="MobiDB-lite"/>
    </source>
</evidence>
<dbReference type="EMBL" id="JAMYJR010000001">
    <property type="protein sequence ID" value="MCO8269097.1"/>
    <property type="molecule type" value="Genomic_DNA"/>
</dbReference>
<dbReference type="SUPFAM" id="SSF52540">
    <property type="entry name" value="P-loop containing nucleoside triphosphate hydrolases"/>
    <property type="match status" value="2"/>
</dbReference>
<gene>
    <name evidence="7" type="ORF">M1L60_00675</name>
</gene>